<accession>A0ABS3N5V1</accession>
<comment type="caution">
    <text evidence="1">The sequence shown here is derived from an EMBL/GenBank/DDBJ whole genome shotgun (WGS) entry which is preliminary data.</text>
</comment>
<dbReference type="Proteomes" id="UP000663981">
    <property type="component" value="Unassembled WGS sequence"/>
</dbReference>
<gene>
    <name evidence="1" type="primary">pglZ</name>
    <name evidence="1" type="ORF">I7822_17965</name>
</gene>
<dbReference type="EMBL" id="JAGDEL010000015">
    <property type="protein sequence ID" value="MBO1513530.1"/>
    <property type="molecule type" value="Genomic_DNA"/>
</dbReference>
<evidence type="ECO:0000313" key="2">
    <source>
        <dbReference type="Proteomes" id="UP000663981"/>
    </source>
</evidence>
<dbReference type="Pfam" id="PF08665">
    <property type="entry name" value="PglZ"/>
    <property type="match status" value="1"/>
</dbReference>
<dbReference type="RefSeq" id="WP_207980489.1">
    <property type="nucleotide sequence ID" value="NZ_JAGDEL010000015.1"/>
</dbReference>
<sequence>MNIDEIVKTLKESYDAPLRDGEQRKIIFWLDKESSFSEIIDEIKIDNVKFHKLNEGNFFYSKYLLEEEDTDSNYLIYSNVDIQTEEENWLIDTFLYSNQFYADKISLLMNELKIDSSLRHVIKKYEKFFDKIERRKRFKALEIEQYTEEKIELAIISALCNLKTLDTDDVLKKILINGIEESENKYFQQMDKFFDIDVFWKYVSQYYGFYKEEKSLKKLLIHLTVTAMSHSMNEKYLSNIKEYIAEKNRANSMIFIDHWMHHKTDYTFYDNLAEIIEKEIHIHDLINALDIENFKHADVFPYFDKAIIIYIANSLDSNIEDFEQFIDLIQLRRTKHYYEQFQYIYEALFYTVKMHQFHKKYNMGIPQVKLAEMYQLYLDDFYKMDTYYRKFYVAFDNESNSDLLKKLKSMVENLYTNWYMGQLSSNWSSVLSDEMKKGWKIPGIESQMDFYKNYVSQKVQKGDRVFVIISDALRYEVAVELNDKLNTETIGNCEIEGNLGVIPSVTKLGMASLLPYKQIEIKDNGRVYVDSKDSQGLENRKNILEDKVENSMAIHYQEIMAMNKAGRREHFKGKKLNYIYHDSIDATGDKASTEFYTFNAVEKAIEELYNLVKVIKDDLSGTNIFITADHGFIYQRDSLEESDKIEREDISSIEVKRRYLLSKEQKEIKGLLNFSMDYIIGNDSSLTVYMPNSTIRFKTQGSGANFVHGGASLQEVVVPVIQFKNIRRGQSNSKEIEKVDIKLTNTVRKITNSLFNLTFFQTEKVEDKVVPRTVNIYMADENDALISNEETIIGDKQTDKPDERTFRVKFALKSQQYDKNKYYYLIIKDSETDVIIEKIPFQINLGIVSDFDF</sequence>
<evidence type="ECO:0000313" key="1">
    <source>
        <dbReference type="EMBL" id="MBO1513530.1"/>
    </source>
</evidence>
<organism evidence="1 2">
    <name type="scientific">Metabacillus bambusae</name>
    <dbReference type="NCBI Taxonomy" id="2795218"/>
    <lineage>
        <taxon>Bacteria</taxon>
        <taxon>Bacillati</taxon>
        <taxon>Bacillota</taxon>
        <taxon>Bacilli</taxon>
        <taxon>Bacillales</taxon>
        <taxon>Bacillaceae</taxon>
        <taxon>Metabacillus</taxon>
    </lineage>
</organism>
<keyword evidence="2" id="KW-1185">Reference proteome</keyword>
<dbReference type="NCBIfam" id="TIGR02687">
    <property type="entry name" value="BREX-1 system phosphatase PglZ type A"/>
    <property type="match status" value="1"/>
</dbReference>
<protein>
    <submittedName>
        <fullName evidence="1">BREX-1 system phosphatase PglZ type A</fullName>
    </submittedName>
</protein>
<reference evidence="1 2" key="1">
    <citation type="submission" date="2021-03" db="EMBL/GenBank/DDBJ databases">
        <title>Whole genome sequence of Metabacillus bambusae BG109.</title>
        <authorList>
            <person name="Jeong J.W."/>
        </authorList>
    </citation>
    <scope>NUCLEOTIDE SEQUENCE [LARGE SCALE GENOMIC DNA]</scope>
    <source>
        <strain evidence="1 2">BG109</strain>
    </source>
</reference>
<proteinExistence type="predicted"/>
<dbReference type="InterPro" id="IPR014060">
    <property type="entry name" value="PglZ"/>
</dbReference>
<name>A0ABS3N5V1_9BACI</name>